<dbReference type="OrthoDB" id="299638at2759"/>
<evidence type="ECO:0000256" key="1">
    <source>
        <dbReference type="SAM" id="MobiDB-lite"/>
    </source>
</evidence>
<comment type="caution">
    <text evidence="2">The sequence shown here is derived from an EMBL/GenBank/DDBJ whole genome shotgun (WGS) entry which is preliminary data.</text>
</comment>
<dbReference type="Proteomes" id="UP000822476">
    <property type="component" value="Unassembled WGS sequence"/>
</dbReference>
<dbReference type="EMBL" id="JTDE01009207">
    <property type="protein sequence ID" value="KAF7234513.1"/>
    <property type="molecule type" value="Genomic_DNA"/>
</dbReference>
<dbReference type="AlphaFoldDB" id="A0A8S9YDT3"/>
<name>A0A8S9YDT3_9TREM</name>
<accession>A0A8S9YDT3</accession>
<evidence type="ECO:0000313" key="2">
    <source>
        <dbReference type="EMBL" id="KAF7234513.1"/>
    </source>
</evidence>
<proteinExistence type="predicted"/>
<reference evidence="2" key="1">
    <citation type="submission" date="2019-07" db="EMBL/GenBank/DDBJ databases">
        <title>Annotation for the trematode Paragonimus miyazaki's.</title>
        <authorList>
            <person name="Choi Y.-J."/>
        </authorList>
    </citation>
    <scope>NUCLEOTIDE SEQUENCE</scope>
    <source>
        <strain evidence="2">Japan</strain>
    </source>
</reference>
<evidence type="ECO:0000313" key="3">
    <source>
        <dbReference type="Proteomes" id="UP000822476"/>
    </source>
</evidence>
<sequence>MDEETNNTDNRTISVCCSDGHQSPHNHNFDNDLSDTVEDVTTDSISNDTLKRDLRILRTQLISKSLLLESDHLFSKSKDYECQEQIQTLSRRLALATKRCEAAMQVATQVNAIQSELHKAVINQKCLRAEKEALADEMMAIRQLMSTLITDHLVYTTESKVDSFEIDVGAYSQLRDVDLEQLSSLDSAELSVKQYVQLQVHRLVILFAKFSPAPPTEHSVWRL</sequence>
<feature type="region of interest" description="Disordered" evidence="1">
    <location>
        <begin position="1"/>
        <end position="21"/>
    </location>
</feature>
<gene>
    <name evidence="2" type="ORF">EG68_11232</name>
</gene>
<organism evidence="2 3">
    <name type="scientific">Paragonimus skrjabini miyazakii</name>
    <dbReference type="NCBI Taxonomy" id="59628"/>
    <lineage>
        <taxon>Eukaryota</taxon>
        <taxon>Metazoa</taxon>
        <taxon>Spiralia</taxon>
        <taxon>Lophotrochozoa</taxon>
        <taxon>Platyhelminthes</taxon>
        <taxon>Trematoda</taxon>
        <taxon>Digenea</taxon>
        <taxon>Plagiorchiida</taxon>
        <taxon>Troglotremata</taxon>
        <taxon>Troglotrematidae</taxon>
        <taxon>Paragonimus</taxon>
    </lineage>
</organism>
<protein>
    <submittedName>
        <fullName evidence="2">Uncharacterized protein</fullName>
    </submittedName>
</protein>
<keyword evidence="3" id="KW-1185">Reference proteome</keyword>
<feature type="compositionally biased region" description="Polar residues" evidence="1">
    <location>
        <begin position="7"/>
        <end position="21"/>
    </location>
</feature>